<evidence type="ECO:0000313" key="3">
    <source>
        <dbReference type="Proteomes" id="UP000053144"/>
    </source>
</evidence>
<dbReference type="AlphaFoldDB" id="A0A0L9VR50"/>
<evidence type="ECO:0000259" key="1">
    <source>
        <dbReference type="Pfam" id="PF20167"/>
    </source>
</evidence>
<proteinExistence type="predicted"/>
<gene>
    <name evidence="2" type="ORF">LR48_Vigan11g056800</name>
</gene>
<sequence>MASSSSSRRKEKVARVTRIANPFGWISDDEIRGKFLFWRVIKYVVPHKYLDLQLFKKEGFLFQEWIAYQGLTDFVQMKGDCYPDLVEVFYTNLRVVNGVIHSRVKGVNITIDDNVWSHIAGLKVEGLDSHIHDSESNRFLTKRAIYVNYLRYPGRYRVDKQYLHDGLNKEEKLIAYVLTWLLLLGRFVEDRMSTKDVFLLNAIKTRIPTNWVAVLKDRMIVAGHNYAHKLPYGVFISQVLILQGVDVSQEVRLVCNKSQKIDHTAFIPQTDFEKYVVDQFRKKSERDERVEDILFRWVKKGNKNGIGFETGDSDDESTNED</sequence>
<dbReference type="Gramene" id="KOM57535">
    <property type="protein sequence ID" value="KOM57535"/>
    <property type="gene ID" value="LR48_Vigan11g056800"/>
</dbReference>
<dbReference type="EMBL" id="CM003381">
    <property type="protein sequence ID" value="KOM57535.1"/>
    <property type="molecule type" value="Genomic_DNA"/>
</dbReference>
<accession>A0A0L9VR50</accession>
<dbReference type="Pfam" id="PF20167">
    <property type="entry name" value="Transposase_32"/>
    <property type="match status" value="1"/>
</dbReference>
<dbReference type="Proteomes" id="UP000053144">
    <property type="component" value="Chromosome 11"/>
</dbReference>
<evidence type="ECO:0000313" key="2">
    <source>
        <dbReference type="EMBL" id="KOM57535.1"/>
    </source>
</evidence>
<dbReference type="InterPro" id="IPR046796">
    <property type="entry name" value="Transposase_32_dom"/>
</dbReference>
<feature type="domain" description="Putative plant transposon protein" evidence="1">
    <location>
        <begin position="70"/>
        <end position="246"/>
    </location>
</feature>
<protein>
    <recommendedName>
        <fullName evidence="1">Putative plant transposon protein domain-containing protein</fullName>
    </recommendedName>
</protein>
<reference evidence="3" key="1">
    <citation type="journal article" date="2015" name="Proc. Natl. Acad. Sci. U.S.A.">
        <title>Genome sequencing of adzuki bean (Vigna angularis) provides insight into high starch and low fat accumulation and domestication.</title>
        <authorList>
            <person name="Yang K."/>
            <person name="Tian Z."/>
            <person name="Chen C."/>
            <person name="Luo L."/>
            <person name="Zhao B."/>
            <person name="Wang Z."/>
            <person name="Yu L."/>
            <person name="Li Y."/>
            <person name="Sun Y."/>
            <person name="Li W."/>
            <person name="Chen Y."/>
            <person name="Li Y."/>
            <person name="Zhang Y."/>
            <person name="Ai D."/>
            <person name="Zhao J."/>
            <person name="Shang C."/>
            <person name="Ma Y."/>
            <person name="Wu B."/>
            <person name="Wang M."/>
            <person name="Gao L."/>
            <person name="Sun D."/>
            <person name="Zhang P."/>
            <person name="Guo F."/>
            <person name="Wang W."/>
            <person name="Li Y."/>
            <person name="Wang J."/>
            <person name="Varshney R.K."/>
            <person name="Wang J."/>
            <person name="Ling H.Q."/>
            <person name="Wan P."/>
        </authorList>
    </citation>
    <scope>NUCLEOTIDE SEQUENCE</scope>
    <source>
        <strain evidence="3">cv. Jingnong 6</strain>
    </source>
</reference>
<organism evidence="2 3">
    <name type="scientific">Phaseolus angularis</name>
    <name type="common">Azuki bean</name>
    <name type="synonym">Vigna angularis</name>
    <dbReference type="NCBI Taxonomy" id="3914"/>
    <lineage>
        <taxon>Eukaryota</taxon>
        <taxon>Viridiplantae</taxon>
        <taxon>Streptophyta</taxon>
        <taxon>Embryophyta</taxon>
        <taxon>Tracheophyta</taxon>
        <taxon>Spermatophyta</taxon>
        <taxon>Magnoliopsida</taxon>
        <taxon>eudicotyledons</taxon>
        <taxon>Gunneridae</taxon>
        <taxon>Pentapetalae</taxon>
        <taxon>rosids</taxon>
        <taxon>fabids</taxon>
        <taxon>Fabales</taxon>
        <taxon>Fabaceae</taxon>
        <taxon>Papilionoideae</taxon>
        <taxon>50 kb inversion clade</taxon>
        <taxon>NPAAA clade</taxon>
        <taxon>indigoferoid/millettioid clade</taxon>
        <taxon>Phaseoleae</taxon>
        <taxon>Vigna</taxon>
    </lineage>
</organism>
<name>A0A0L9VR50_PHAAN</name>